<dbReference type="InterPro" id="IPR036397">
    <property type="entry name" value="RNaseH_sf"/>
</dbReference>
<dbReference type="Gene3D" id="3.30.420.10">
    <property type="entry name" value="Ribonuclease H-like superfamily/Ribonuclease H"/>
    <property type="match status" value="2"/>
</dbReference>
<sequence>MSAASPVPSSIGTIWRATCCFRQRRQVTRHNFKAVLPRLKAALQQCSFVSLDCEFSGMSSRKRDGSAYHDALDTRYGEWSDAARRYTVLQVGLSAFLPTPQGLQATVFNFWLHPRAATHSEFWGQAATLAFLAKHGFDFNRCFNEGIPHMSPKPQMLEHNPAAQPSEQEEQCDAATGAVLPQVPSATSEDHLSSDLALRIKSWLNGVHVRLNLPDVPVPGPGSPFWQTIRLLQRDPNGQRCYVYTLQKPIGTASYVQLTKTRVPGQQKLDVEGFTEVLKAIKESCKPAVVHNGIYDLAFLLHHCGHPLPKHWHEFKGMAQYWFPGGMWDTKVILRSFKHLQHRDTSAFPRTQLFHVYKCITQVSDFPAMRYSKQVCIHEAGFDSYMTGIVFANLAHLAAMRHAAHVRQPTPASRSHPTGQQQQGSHATGGSFWSRARAWLFGTRQQSASQHTAGTASTHASPVVLEHLQEYRGLINVSYSRTPYANMEGADPTVTRDNIFHLITVPGLHRLTLEHMAKASLGLGRPLTHWKNKCTHEQVGLSFPYRTPQAWAEQCAAMVTRHAGRLPPGTLTNDQQADPR</sequence>
<dbReference type="InterPro" id="IPR006941">
    <property type="entry name" value="RNase_CAF1"/>
</dbReference>
<dbReference type="InterPro" id="IPR051181">
    <property type="entry name" value="CAF1_poly(A)_ribonucleases"/>
</dbReference>
<dbReference type="InterPro" id="IPR012337">
    <property type="entry name" value="RNaseH-like_sf"/>
</dbReference>
<keyword evidence="4" id="KW-1185">Reference proteome</keyword>
<evidence type="ECO:0000313" key="3">
    <source>
        <dbReference type="EMBL" id="KAK9793743.1"/>
    </source>
</evidence>
<gene>
    <name evidence="3" type="ORF">WJX73_008348</name>
</gene>
<reference evidence="3 4" key="1">
    <citation type="journal article" date="2024" name="Nat. Commun.">
        <title>Phylogenomics reveals the evolutionary origins of lichenization in chlorophyte algae.</title>
        <authorList>
            <person name="Puginier C."/>
            <person name="Libourel C."/>
            <person name="Otte J."/>
            <person name="Skaloud P."/>
            <person name="Haon M."/>
            <person name="Grisel S."/>
            <person name="Petersen M."/>
            <person name="Berrin J.G."/>
            <person name="Delaux P.M."/>
            <person name="Dal Grande F."/>
            <person name="Keller J."/>
        </authorList>
    </citation>
    <scope>NUCLEOTIDE SEQUENCE [LARGE SCALE GENOMIC DNA]</scope>
    <source>
        <strain evidence="3 4">SAG 2036</strain>
    </source>
</reference>
<proteinExistence type="inferred from homology"/>
<feature type="compositionally biased region" description="Polar residues" evidence="2">
    <location>
        <begin position="410"/>
        <end position="428"/>
    </location>
</feature>
<protein>
    <submittedName>
        <fullName evidence="3">Uncharacterized protein</fullName>
    </submittedName>
</protein>
<dbReference type="PANTHER" id="PTHR15092:SF47">
    <property type="entry name" value="POLY(A)-SPECIFIC EXORIBONUCLEASE PARN"/>
    <property type="match status" value="1"/>
</dbReference>
<evidence type="ECO:0000256" key="1">
    <source>
        <dbReference type="ARBA" id="ARBA00008372"/>
    </source>
</evidence>
<dbReference type="GO" id="GO:0000175">
    <property type="term" value="F:3'-5'-RNA exonuclease activity"/>
    <property type="evidence" value="ECO:0007669"/>
    <property type="project" value="TreeGrafter"/>
</dbReference>
<accession>A0AAW1NT69</accession>
<dbReference type="Proteomes" id="UP001465755">
    <property type="component" value="Unassembled WGS sequence"/>
</dbReference>
<feature type="region of interest" description="Disordered" evidence="2">
    <location>
        <begin position="405"/>
        <end position="429"/>
    </location>
</feature>
<dbReference type="AlphaFoldDB" id="A0AAW1NT69"/>
<dbReference type="Pfam" id="PF04857">
    <property type="entry name" value="CAF1"/>
    <property type="match status" value="1"/>
</dbReference>
<dbReference type="PANTHER" id="PTHR15092">
    <property type="entry name" value="POLY A -SPECIFIC RIBONUCLEASE/TARGET OF EGR1, MEMBER 1"/>
    <property type="match status" value="1"/>
</dbReference>
<comment type="caution">
    <text evidence="3">The sequence shown here is derived from an EMBL/GenBank/DDBJ whole genome shotgun (WGS) entry which is preliminary data.</text>
</comment>
<name>A0AAW1NT69_9CHLO</name>
<dbReference type="EMBL" id="JALJOQ010000147">
    <property type="protein sequence ID" value="KAK9793743.1"/>
    <property type="molecule type" value="Genomic_DNA"/>
</dbReference>
<evidence type="ECO:0000313" key="4">
    <source>
        <dbReference type="Proteomes" id="UP001465755"/>
    </source>
</evidence>
<feature type="region of interest" description="Disordered" evidence="2">
    <location>
        <begin position="150"/>
        <end position="175"/>
    </location>
</feature>
<comment type="similarity">
    <text evidence="1">Belongs to the CAF1 family.</text>
</comment>
<evidence type="ECO:0000256" key="2">
    <source>
        <dbReference type="SAM" id="MobiDB-lite"/>
    </source>
</evidence>
<organism evidence="3 4">
    <name type="scientific">Symbiochloris irregularis</name>
    <dbReference type="NCBI Taxonomy" id="706552"/>
    <lineage>
        <taxon>Eukaryota</taxon>
        <taxon>Viridiplantae</taxon>
        <taxon>Chlorophyta</taxon>
        <taxon>core chlorophytes</taxon>
        <taxon>Trebouxiophyceae</taxon>
        <taxon>Trebouxiales</taxon>
        <taxon>Trebouxiaceae</taxon>
        <taxon>Symbiochloris</taxon>
    </lineage>
</organism>
<dbReference type="SUPFAM" id="SSF53098">
    <property type="entry name" value="Ribonuclease H-like"/>
    <property type="match status" value="1"/>
</dbReference>
<dbReference type="GO" id="GO:0003723">
    <property type="term" value="F:RNA binding"/>
    <property type="evidence" value="ECO:0007669"/>
    <property type="project" value="TreeGrafter"/>
</dbReference>